<proteinExistence type="inferred from homology"/>
<dbReference type="AlphaFoldDB" id="A0A1F7XA17"/>
<reference evidence="2 3" key="1">
    <citation type="journal article" date="2016" name="Nat. Commun.">
        <title>Thousands of microbial genomes shed light on interconnected biogeochemical processes in an aquifer system.</title>
        <authorList>
            <person name="Anantharaman K."/>
            <person name="Brown C.T."/>
            <person name="Hug L.A."/>
            <person name="Sharon I."/>
            <person name="Castelle C.J."/>
            <person name="Probst A.J."/>
            <person name="Thomas B.C."/>
            <person name="Singh A."/>
            <person name="Wilkins M.J."/>
            <person name="Karaoz U."/>
            <person name="Brodie E.L."/>
            <person name="Williams K.H."/>
            <person name="Hubbard S.S."/>
            <person name="Banfield J.F."/>
        </authorList>
    </citation>
    <scope>NUCLEOTIDE SEQUENCE [LARGE SCALE GENOMIC DNA]</scope>
</reference>
<dbReference type="PANTHER" id="PTHR42879:SF2">
    <property type="entry name" value="3-OXOACYL-[ACYL-CARRIER-PROTEIN] REDUCTASE FABG"/>
    <property type="match status" value="1"/>
</dbReference>
<dbReference type="PRINTS" id="PR00081">
    <property type="entry name" value="GDHRDH"/>
</dbReference>
<evidence type="ECO:0000256" key="1">
    <source>
        <dbReference type="ARBA" id="ARBA00006484"/>
    </source>
</evidence>
<dbReference type="EMBL" id="MGFU01000065">
    <property type="protein sequence ID" value="OGM11185.1"/>
    <property type="molecule type" value="Genomic_DNA"/>
</dbReference>
<sequence>MFDLTGKCALVTGSSRGIGRGIALALAGQGANVATNCATNTDKCDLISAEIRNMGRESISFTADVSKKADVARMFSEIKEKWGRLDILVNNAGVIDYASFDEITEEQWDRVLNINLKGQFLCAQEAVKLMRENKWGRIVNIASISSGGVGIGFKNISHYTASKGGVVALTENMAIELAGDGINVNAIAPGAIESDMSSAVQKDPKLLEATLAQIPKGRIGKPEDIGAAAVFLASNEADYITGTVLYVDGGWLAG</sequence>
<dbReference type="Gene3D" id="3.40.50.720">
    <property type="entry name" value="NAD(P)-binding Rossmann-like Domain"/>
    <property type="match status" value="1"/>
</dbReference>
<dbReference type="FunFam" id="3.40.50.720:FF:000084">
    <property type="entry name" value="Short-chain dehydrogenase reductase"/>
    <property type="match status" value="1"/>
</dbReference>
<dbReference type="NCBIfam" id="NF005559">
    <property type="entry name" value="PRK07231.1"/>
    <property type="match status" value="1"/>
</dbReference>
<dbReference type="PROSITE" id="PS00061">
    <property type="entry name" value="ADH_SHORT"/>
    <property type="match status" value="1"/>
</dbReference>
<dbReference type="InterPro" id="IPR002347">
    <property type="entry name" value="SDR_fam"/>
</dbReference>
<gene>
    <name evidence="2" type="ORF">A2V80_00605</name>
</gene>
<dbReference type="SUPFAM" id="SSF51735">
    <property type="entry name" value="NAD(P)-binding Rossmann-fold domains"/>
    <property type="match status" value="1"/>
</dbReference>
<comment type="similarity">
    <text evidence="1">Belongs to the short-chain dehydrogenases/reductases (SDR) family.</text>
</comment>
<dbReference type="InterPro" id="IPR050259">
    <property type="entry name" value="SDR"/>
</dbReference>
<dbReference type="InterPro" id="IPR020904">
    <property type="entry name" value="Sc_DH/Rdtase_CS"/>
</dbReference>
<evidence type="ECO:0000313" key="2">
    <source>
        <dbReference type="EMBL" id="OGM11185.1"/>
    </source>
</evidence>
<dbReference type="Pfam" id="PF13561">
    <property type="entry name" value="adh_short_C2"/>
    <property type="match status" value="1"/>
</dbReference>
<evidence type="ECO:0000313" key="3">
    <source>
        <dbReference type="Proteomes" id="UP000179013"/>
    </source>
</evidence>
<dbReference type="NCBIfam" id="NF009466">
    <property type="entry name" value="PRK12826.1-2"/>
    <property type="match status" value="1"/>
</dbReference>
<protein>
    <recommendedName>
        <fullName evidence="4">Beta-ketoacyl-ACP reductase</fullName>
    </recommendedName>
</protein>
<dbReference type="PRINTS" id="PR00080">
    <property type="entry name" value="SDRFAMILY"/>
</dbReference>
<name>A0A1F7XA17_9BACT</name>
<accession>A0A1F7XA17</accession>
<dbReference type="Proteomes" id="UP000179013">
    <property type="component" value="Unassembled WGS sequence"/>
</dbReference>
<dbReference type="GO" id="GO:0032787">
    <property type="term" value="P:monocarboxylic acid metabolic process"/>
    <property type="evidence" value="ECO:0007669"/>
    <property type="project" value="UniProtKB-ARBA"/>
</dbReference>
<dbReference type="PANTHER" id="PTHR42879">
    <property type="entry name" value="3-OXOACYL-(ACYL-CARRIER-PROTEIN) REDUCTASE"/>
    <property type="match status" value="1"/>
</dbReference>
<comment type="caution">
    <text evidence="2">The sequence shown here is derived from an EMBL/GenBank/DDBJ whole genome shotgun (WGS) entry which is preliminary data.</text>
</comment>
<dbReference type="InterPro" id="IPR036291">
    <property type="entry name" value="NAD(P)-bd_dom_sf"/>
</dbReference>
<organism evidence="2 3">
    <name type="scientific">Candidatus Woesebacteria bacterium RBG_16_39_8b</name>
    <dbReference type="NCBI Taxonomy" id="1802482"/>
    <lineage>
        <taxon>Bacteria</taxon>
        <taxon>Candidatus Woeseibacteriota</taxon>
    </lineage>
</organism>
<evidence type="ECO:0008006" key="4">
    <source>
        <dbReference type="Google" id="ProtNLM"/>
    </source>
</evidence>